<evidence type="ECO:0000313" key="3">
    <source>
        <dbReference type="Proteomes" id="UP000319213"/>
    </source>
</evidence>
<feature type="compositionally biased region" description="Basic and acidic residues" evidence="1">
    <location>
        <begin position="1"/>
        <end position="10"/>
    </location>
</feature>
<gene>
    <name evidence="2" type="ORF">FHX40_1256</name>
</gene>
<feature type="region of interest" description="Disordered" evidence="1">
    <location>
        <begin position="1"/>
        <end position="46"/>
    </location>
</feature>
<comment type="caution">
    <text evidence="2">The sequence shown here is derived from an EMBL/GenBank/DDBJ whole genome shotgun (WGS) entry which is preliminary data.</text>
</comment>
<proteinExistence type="predicted"/>
<feature type="compositionally biased region" description="Low complexity" evidence="1">
    <location>
        <begin position="15"/>
        <end position="30"/>
    </location>
</feature>
<reference evidence="2 3" key="1">
    <citation type="submission" date="2019-06" db="EMBL/GenBank/DDBJ databases">
        <title>Sequencing the genomes of 1000 actinobacteria strains.</title>
        <authorList>
            <person name="Klenk H.-P."/>
        </authorList>
    </citation>
    <scope>NUCLEOTIDE SEQUENCE [LARGE SCALE GENOMIC DNA]</scope>
    <source>
        <strain evidence="2 3">DSM 43186</strain>
    </source>
</reference>
<protein>
    <submittedName>
        <fullName evidence="2">Uncharacterized protein</fullName>
    </submittedName>
</protein>
<dbReference type="EMBL" id="VFPQ01000001">
    <property type="protein sequence ID" value="TQM74578.1"/>
    <property type="molecule type" value="Genomic_DNA"/>
</dbReference>
<evidence type="ECO:0000313" key="2">
    <source>
        <dbReference type="EMBL" id="TQM74578.1"/>
    </source>
</evidence>
<keyword evidence="3" id="KW-1185">Reference proteome</keyword>
<dbReference type="AlphaFoldDB" id="A0A543IVH6"/>
<dbReference type="RefSeq" id="WP_142258730.1">
    <property type="nucleotide sequence ID" value="NZ_BMPV01000003.1"/>
</dbReference>
<name>A0A543IVH6_9ACTN</name>
<accession>A0A543IVH6</accession>
<sequence length="107" mass="11508">MHSENEDARVRAYRGPAAAGDPADVPAGDVPAGGAGAGAEPEEDPHARLEEIDRRLAELRDLLENRPDGPGDQVDAASTLTLQNEITVMVETLENERRRLLERLGEG</sequence>
<dbReference type="Proteomes" id="UP000319213">
    <property type="component" value="Unassembled WGS sequence"/>
</dbReference>
<evidence type="ECO:0000256" key="1">
    <source>
        <dbReference type="SAM" id="MobiDB-lite"/>
    </source>
</evidence>
<organism evidence="2 3">
    <name type="scientific">Thermopolyspora flexuosa</name>
    <dbReference type="NCBI Taxonomy" id="103836"/>
    <lineage>
        <taxon>Bacteria</taxon>
        <taxon>Bacillati</taxon>
        <taxon>Actinomycetota</taxon>
        <taxon>Actinomycetes</taxon>
        <taxon>Streptosporangiales</taxon>
        <taxon>Streptosporangiaceae</taxon>
        <taxon>Thermopolyspora</taxon>
    </lineage>
</organism>